<reference evidence="2" key="2">
    <citation type="submission" date="2023-06" db="EMBL/GenBank/DDBJ databases">
        <authorList>
            <person name="Kobayashi Y."/>
            <person name="Kayamori A."/>
            <person name="Aoki K."/>
            <person name="Shiwa Y."/>
            <person name="Fujita N."/>
            <person name="Sugita T."/>
            <person name="Iwasaki W."/>
            <person name="Tanaka N."/>
            <person name="Takashima M."/>
        </authorList>
    </citation>
    <scope>NUCLEOTIDE SEQUENCE</scope>
    <source>
        <strain evidence="2">HIS016</strain>
    </source>
</reference>
<feature type="region of interest" description="Disordered" evidence="1">
    <location>
        <begin position="36"/>
        <end position="137"/>
    </location>
</feature>
<feature type="compositionally biased region" description="Basic and acidic residues" evidence="1">
    <location>
        <begin position="40"/>
        <end position="50"/>
    </location>
</feature>
<reference evidence="2" key="1">
    <citation type="journal article" date="2023" name="BMC Genomics">
        <title>Chromosome-level genome assemblies of Cutaneotrichosporon spp. (Trichosporonales, Basidiomycota) reveal imbalanced evolution between nucleotide sequences and chromosome synteny.</title>
        <authorList>
            <person name="Kobayashi Y."/>
            <person name="Kayamori A."/>
            <person name="Aoki K."/>
            <person name="Shiwa Y."/>
            <person name="Matsutani M."/>
            <person name="Fujita N."/>
            <person name="Sugita T."/>
            <person name="Iwasaki W."/>
            <person name="Tanaka N."/>
            <person name="Takashima M."/>
        </authorList>
    </citation>
    <scope>NUCLEOTIDE SEQUENCE</scope>
    <source>
        <strain evidence="2">HIS016</strain>
    </source>
</reference>
<feature type="compositionally biased region" description="Basic residues" evidence="1">
    <location>
        <begin position="208"/>
        <end position="218"/>
    </location>
</feature>
<feature type="compositionally biased region" description="Basic and acidic residues" evidence="1">
    <location>
        <begin position="179"/>
        <end position="189"/>
    </location>
</feature>
<evidence type="ECO:0000313" key="2">
    <source>
        <dbReference type="EMBL" id="GMK55847.1"/>
    </source>
</evidence>
<comment type="caution">
    <text evidence="2">The sequence shown here is derived from an EMBL/GenBank/DDBJ whole genome shotgun (WGS) entry which is preliminary data.</text>
</comment>
<proteinExistence type="predicted"/>
<dbReference type="AlphaFoldDB" id="A0AAD3TS53"/>
<feature type="region of interest" description="Disordered" evidence="1">
    <location>
        <begin position="175"/>
        <end position="257"/>
    </location>
</feature>
<dbReference type="EMBL" id="BTCM01000002">
    <property type="protein sequence ID" value="GMK55847.1"/>
    <property type="molecule type" value="Genomic_DNA"/>
</dbReference>
<name>A0AAD3TS53_9TREE</name>
<accession>A0AAD3TS53</accession>
<evidence type="ECO:0000313" key="3">
    <source>
        <dbReference type="Proteomes" id="UP001222932"/>
    </source>
</evidence>
<organism evidence="2 3">
    <name type="scientific">Cutaneotrichosporon spelunceum</name>
    <dbReference type="NCBI Taxonomy" id="1672016"/>
    <lineage>
        <taxon>Eukaryota</taxon>
        <taxon>Fungi</taxon>
        <taxon>Dikarya</taxon>
        <taxon>Basidiomycota</taxon>
        <taxon>Agaricomycotina</taxon>
        <taxon>Tremellomycetes</taxon>
        <taxon>Trichosporonales</taxon>
        <taxon>Trichosporonaceae</taxon>
        <taxon>Cutaneotrichosporon</taxon>
    </lineage>
</organism>
<evidence type="ECO:0000256" key="1">
    <source>
        <dbReference type="SAM" id="MobiDB-lite"/>
    </source>
</evidence>
<sequence length="314" mass="34077">MCLQLDIKYGPSSINVPRTLNAVLAQAVPRPLSSDLAAFFEDKPPEDGEPTKSTAPPPTTRRFVLSPDSSRSDAENSSSDDSDDDRFSAYESPTADSNVDEGFEDDEDEDEDLSASEEEAKYAPSETDSDDSVLSTGYGGAQLLVDITPGVAANYTLPPDGRKFCIRGYDIDNVTLDDVTSKQDVEPRIGRSRRPSSTPSSRSANNHRAPRTTPRKRFHDPDSDSEPELPATAPRERSASVSWEPPLSTPRKKTRLERRAERVASMLEDNGSLEWGLDLEAGVEVARTFREGSILLPVSGRLQCGAGKGGKSAT</sequence>
<dbReference type="Proteomes" id="UP001222932">
    <property type="component" value="Unassembled WGS sequence"/>
</dbReference>
<keyword evidence="3" id="KW-1185">Reference proteome</keyword>
<protein>
    <submittedName>
        <fullName evidence="2">Uncharacterized protein</fullName>
    </submittedName>
</protein>
<feature type="compositionally biased region" description="Acidic residues" evidence="1">
    <location>
        <begin position="98"/>
        <end position="117"/>
    </location>
</feature>
<gene>
    <name evidence="2" type="ORF">CspeluHIS016_0209030</name>
</gene>